<dbReference type="InterPro" id="IPR000396">
    <property type="entry name" value="Pdiesterase2"/>
</dbReference>
<dbReference type="PANTHER" id="PTHR28283:SF1">
    <property type="entry name" value="3',5'-CYCLIC-NUCLEOTIDE PHOSPHODIESTERASE 1"/>
    <property type="match status" value="1"/>
</dbReference>
<evidence type="ECO:0000256" key="3">
    <source>
        <dbReference type="ARBA" id="ARBA00025762"/>
    </source>
</evidence>
<accession>A0A2S7UWR8</accession>
<dbReference type="GO" id="GO:0047555">
    <property type="term" value="F:3',5'-cyclic-GMP phosphodiesterase activity"/>
    <property type="evidence" value="ECO:0007669"/>
    <property type="project" value="TreeGrafter"/>
</dbReference>
<dbReference type="InterPro" id="IPR024225">
    <property type="entry name" value="cAMP-PdiesteraseII_CS"/>
</dbReference>
<evidence type="ECO:0000313" key="6">
    <source>
        <dbReference type="Proteomes" id="UP000239007"/>
    </source>
</evidence>
<dbReference type="Pfam" id="PF02112">
    <property type="entry name" value="PDEase_II"/>
    <property type="match status" value="1"/>
</dbReference>
<evidence type="ECO:0000313" key="5">
    <source>
        <dbReference type="EMBL" id="PQJ54426.1"/>
    </source>
</evidence>
<gene>
    <name evidence="5" type="ORF">BTO11_12715</name>
</gene>
<reference evidence="5 6" key="1">
    <citation type="submission" date="2016-12" db="EMBL/GenBank/DDBJ databases">
        <title>Diversity of luminous bacteria.</title>
        <authorList>
            <person name="Yoshizawa S."/>
            <person name="Kogure K."/>
        </authorList>
    </citation>
    <scope>NUCLEOTIDE SEQUENCE [LARGE SCALE GENOMIC DNA]</scope>
    <source>
        <strain evidence="5 6">SA4-48</strain>
    </source>
</reference>
<dbReference type="OrthoDB" id="9803916at2"/>
<evidence type="ECO:0000256" key="1">
    <source>
        <dbReference type="ARBA" id="ARBA00022801"/>
    </source>
</evidence>
<evidence type="ECO:0000256" key="2">
    <source>
        <dbReference type="ARBA" id="ARBA00023149"/>
    </source>
</evidence>
<dbReference type="Proteomes" id="UP000239007">
    <property type="component" value="Unassembled WGS sequence"/>
</dbReference>
<comment type="caution">
    <text evidence="5">The sequence shown here is derived from an EMBL/GenBank/DDBJ whole genome shotgun (WGS) entry which is preliminary data.</text>
</comment>
<dbReference type="Gene3D" id="3.60.15.10">
    <property type="entry name" value="Ribonuclease Z/Hydroxyacylglutathione hydrolase-like"/>
    <property type="match status" value="1"/>
</dbReference>
<protein>
    <submittedName>
        <fullName evidence="5">3',5'-cyclic-nucleotide phosphodiesterase</fullName>
    </submittedName>
</protein>
<dbReference type="EMBL" id="MSCH01000003">
    <property type="protein sequence ID" value="PQJ54426.1"/>
    <property type="molecule type" value="Genomic_DNA"/>
</dbReference>
<dbReference type="SUPFAM" id="SSF56281">
    <property type="entry name" value="Metallo-hydrolase/oxidoreductase"/>
    <property type="match status" value="1"/>
</dbReference>
<dbReference type="PRINTS" id="PR00388">
    <property type="entry name" value="PDIESTERASE2"/>
</dbReference>
<dbReference type="PROSITE" id="PS00607">
    <property type="entry name" value="PDEASE_II"/>
    <property type="match status" value="1"/>
</dbReference>
<dbReference type="InterPro" id="IPR036866">
    <property type="entry name" value="RibonucZ/Hydroxyglut_hydro"/>
</dbReference>
<keyword evidence="1 4" id="KW-0378">Hydrolase</keyword>
<organism evidence="5 6">
    <name type="scientific">Psychrosphaera saromensis</name>
    <dbReference type="NCBI Taxonomy" id="716813"/>
    <lineage>
        <taxon>Bacteria</taxon>
        <taxon>Pseudomonadati</taxon>
        <taxon>Pseudomonadota</taxon>
        <taxon>Gammaproteobacteria</taxon>
        <taxon>Alteromonadales</taxon>
        <taxon>Pseudoalteromonadaceae</taxon>
        <taxon>Psychrosphaera</taxon>
    </lineage>
</organism>
<keyword evidence="6" id="KW-1185">Reference proteome</keyword>
<dbReference type="PANTHER" id="PTHR28283">
    <property type="entry name" value="3',5'-CYCLIC-NUCLEOTIDE PHOSPHODIESTERASE 1"/>
    <property type="match status" value="1"/>
</dbReference>
<sequence>MIKNINIPTLLFTMLLFYSKTLWAGAGFEVTVLGDRGGIKDGNLTAFLVRAQQDVNYLALDAGTLVNGIEVAERKGAFAHVTIPKESEYGVVGYILRDRIKGYLLSHAHLDHVSGLVIASPEDSKKNIYGLANVNKALSETYFNWVAWPNFADQGKGFKIGQYHYVDLPIGQSQAITNTSLKVTAFPVNHTVETGAFVIENQGDIMVFFGDTGPDSLSNSVDASTDSSKENSRNLTKIWQYLAPKVQANKLKGLIIEVSFPNETPDKSLFGHMTPKWLFKELSKLEQQSGGKGSLNGLKVVIQHIKYSLKKGADIREIIKSQLNELNNLGVEIIISNQGEQIQL</sequence>
<evidence type="ECO:0000256" key="4">
    <source>
        <dbReference type="PIRNR" id="PIRNR000962"/>
    </source>
</evidence>
<dbReference type="CDD" id="cd07735">
    <property type="entry name" value="class_II_PDE_MBL-fold"/>
    <property type="match status" value="1"/>
</dbReference>
<comment type="similarity">
    <text evidence="3 4">Belongs to the cyclic nucleotide phosphodiesterase class-II family.</text>
</comment>
<dbReference type="GO" id="GO:1902660">
    <property type="term" value="P:negative regulation of glucose mediated signaling pathway"/>
    <property type="evidence" value="ECO:0007669"/>
    <property type="project" value="TreeGrafter"/>
</dbReference>
<dbReference type="GO" id="GO:0004115">
    <property type="term" value="F:3',5'-cyclic-AMP phosphodiesterase activity"/>
    <property type="evidence" value="ECO:0007669"/>
    <property type="project" value="UniProtKB-UniRule"/>
</dbReference>
<keyword evidence="2 4" id="KW-0114">cAMP</keyword>
<dbReference type="PIRSF" id="PIRSF000962">
    <property type="entry name" value="Cyc_nuc_PDEase"/>
    <property type="match status" value="1"/>
</dbReference>
<dbReference type="AlphaFoldDB" id="A0A2S7UWR8"/>
<proteinExistence type="inferred from homology"/>
<dbReference type="RefSeq" id="WP_105052943.1">
    <property type="nucleotide sequence ID" value="NZ_BMYG01000001.1"/>
</dbReference>
<dbReference type="GO" id="GO:0006198">
    <property type="term" value="P:cAMP catabolic process"/>
    <property type="evidence" value="ECO:0007669"/>
    <property type="project" value="UniProtKB-UniRule"/>
</dbReference>
<name>A0A2S7UWR8_9GAMM</name>